<sequence length="93" mass="10601">MDDAHSKSAAEVVLYFRTNENTGLSDDQVAEYQEKYGPNGMCVCVCMCVRVYACVRVRVCMCVRVCMYSLHVNPSFHCMLLKNDSYFYLNSSS</sequence>
<evidence type="ECO:0000313" key="4">
    <source>
        <dbReference type="Proteomes" id="UP000015101"/>
    </source>
</evidence>
<dbReference type="CTD" id="20217419"/>
<gene>
    <name evidence="3" type="primary">20217419</name>
    <name evidence="2" type="ORF">HELRODRAFT_92847</name>
</gene>
<dbReference type="RefSeq" id="XP_009028711.1">
    <property type="nucleotide sequence ID" value="XM_009030463.1"/>
</dbReference>
<dbReference type="AlphaFoldDB" id="T1G8M2"/>
<dbReference type="HOGENOM" id="CLU_2402065_0_0_1"/>
<dbReference type="EnsemblMetazoa" id="HelroT92847">
    <property type="protein sequence ID" value="HelroP92847"/>
    <property type="gene ID" value="HelroG92847"/>
</dbReference>
<protein>
    <recommendedName>
        <fullName evidence="1">Cation-transporting P-type ATPase N-terminal domain-containing protein</fullName>
    </recommendedName>
</protein>
<evidence type="ECO:0000313" key="2">
    <source>
        <dbReference type="EMBL" id="ESN93189.1"/>
    </source>
</evidence>
<name>T1G8M2_HELRO</name>
<evidence type="ECO:0000313" key="3">
    <source>
        <dbReference type="EnsemblMetazoa" id="HelroP92847"/>
    </source>
</evidence>
<organism evidence="3 4">
    <name type="scientific">Helobdella robusta</name>
    <name type="common">Californian leech</name>
    <dbReference type="NCBI Taxonomy" id="6412"/>
    <lineage>
        <taxon>Eukaryota</taxon>
        <taxon>Metazoa</taxon>
        <taxon>Spiralia</taxon>
        <taxon>Lophotrochozoa</taxon>
        <taxon>Annelida</taxon>
        <taxon>Clitellata</taxon>
        <taxon>Hirudinea</taxon>
        <taxon>Rhynchobdellida</taxon>
        <taxon>Glossiphoniidae</taxon>
        <taxon>Helobdella</taxon>
    </lineage>
</organism>
<dbReference type="InterPro" id="IPR023298">
    <property type="entry name" value="ATPase_P-typ_TM_dom_sf"/>
</dbReference>
<evidence type="ECO:0000259" key="1">
    <source>
        <dbReference type="Pfam" id="PF00690"/>
    </source>
</evidence>
<feature type="domain" description="Cation-transporting P-type ATPase N-terminal" evidence="1">
    <location>
        <begin position="5"/>
        <end position="39"/>
    </location>
</feature>
<reference evidence="3" key="3">
    <citation type="submission" date="2015-06" db="UniProtKB">
        <authorList>
            <consortium name="EnsemblMetazoa"/>
        </authorList>
    </citation>
    <scope>IDENTIFICATION</scope>
</reference>
<reference evidence="4" key="1">
    <citation type="submission" date="2012-12" db="EMBL/GenBank/DDBJ databases">
        <authorList>
            <person name="Hellsten U."/>
            <person name="Grimwood J."/>
            <person name="Chapman J.A."/>
            <person name="Shapiro H."/>
            <person name="Aerts A."/>
            <person name="Otillar R.P."/>
            <person name="Terry A.Y."/>
            <person name="Boore J.L."/>
            <person name="Simakov O."/>
            <person name="Marletaz F."/>
            <person name="Cho S.-J."/>
            <person name="Edsinger-Gonzales E."/>
            <person name="Havlak P."/>
            <person name="Kuo D.-H."/>
            <person name="Larsson T."/>
            <person name="Lv J."/>
            <person name="Arendt D."/>
            <person name="Savage R."/>
            <person name="Osoegawa K."/>
            <person name="de Jong P."/>
            <person name="Lindberg D.R."/>
            <person name="Seaver E.C."/>
            <person name="Weisblat D.A."/>
            <person name="Putnam N.H."/>
            <person name="Grigoriev I.V."/>
            <person name="Rokhsar D.S."/>
        </authorList>
    </citation>
    <scope>NUCLEOTIDE SEQUENCE</scope>
</reference>
<dbReference type="InParanoid" id="T1G8M2"/>
<dbReference type="InterPro" id="IPR004014">
    <property type="entry name" value="ATPase_P-typ_cation-transptr_N"/>
</dbReference>
<keyword evidence="4" id="KW-1185">Reference proteome</keyword>
<proteinExistence type="predicted"/>
<dbReference type="GeneID" id="20217419"/>
<dbReference type="EMBL" id="KB097634">
    <property type="protein sequence ID" value="ESN93189.1"/>
    <property type="molecule type" value="Genomic_DNA"/>
</dbReference>
<dbReference type="SUPFAM" id="SSF81665">
    <property type="entry name" value="Calcium ATPase, transmembrane domain M"/>
    <property type="match status" value="1"/>
</dbReference>
<dbReference type="EMBL" id="AMQM01010342">
    <property type="status" value="NOT_ANNOTATED_CDS"/>
    <property type="molecule type" value="Genomic_DNA"/>
</dbReference>
<dbReference type="Proteomes" id="UP000015101">
    <property type="component" value="Unassembled WGS sequence"/>
</dbReference>
<dbReference type="KEGG" id="hro:HELRODRAFT_92847"/>
<accession>T1G8M2</accession>
<dbReference type="Pfam" id="PF00690">
    <property type="entry name" value="Cation_ATPase_N"/>
    <property type="match status" value="1"/>
</dbReference>
<dbReference type="OrthoDB" id="3352408at2759"/>
<reference evidence="2 4" key="2">
    <citation type="journal article" date="2013" name="Nature">
        <title>Insights into bilaterian evolution from three spiralian genomes.</title>
        <authorList>
            <person name="Simakov O."/>
            <person name="Marletaz F."/>
            <person name="Cho S.J."/>
            <person name="Edsinger-Gonzales E."/>
            <person name="Havlak P."/>
            <person name="Hellsten U."/>
            <person name="Kuo D.H."/>
            <person name="Larsson T."/>
            <person name="Lv J."/>
            <person name="Arendt D."/>
            <person name="Savage R."/>
            <person name="Osoegawa K."/>
            <person name="de Jong P."/>
            <person name="Grimwood J."/>
            <person name="Chapman J.A."/>
            <person name="Shapiro H."/>
            <person name="Aerts A."/>
            <person name="Otillar R.P."/>
            <person name="Terry A.Y."/>
            <person name="Boore J.L."/>
            <person name="Grigoriev I.V."/>
            <person name="Lindberg D.R."/>
            <person name="Seaver E.C."/>
            <person name="Weisblat D.A."/>
            <person name="Putnam N.H."/>
            <person name="Rokhsar D.S."/>
        </authorList>
    </citation>
    <scope>NUCLEOTIDE SEQUENCE</scope>
</reference>